<keyword evidence="6" id="KW-0303">Gap junction</keyword>
<keyword evidence="9 12" id="KW-0406">Ion transport</keyword>
<evidence type="ECO:0000256" key="11">
    <source>
        <dbReference type="ARBA" id="ARBA00023303"/>
    </source>
</evidence>
<sequence>VIIVNNFMKDPINCATDIQGSDAKFFMDLYCWFDNSFTVVYKNPSKKEVYQGIGPYVEGKDDLRYYNSYLYIPFLLLLQGLFFIVPFFLWKGWEGGKVK</sequence>
<keyword evidence="8 12" id="KW-1133">Transmembrane helix</keyword>
<evidence type="ECO:0000256" key="12">
    <source>
        <dbReference type="RuleBase" id="RU010713"/>
    </source>
</evidence>
<dbReference type="Pfam" id="PF00876">
    <property type="entry name" value="Innexin"/>
    <property type="match status" value="1"/>
</dbReference>
<evidence type="ECO:0000256" key="4">
    <source>
        <dbReference type="ARBA" id="ARBA00022475"/>
    </source>
</evidence>
<dbReference type="GO" id="GO:0005243">
    <property type="term" value="F:gap junction channel activity"/>
    <property type="evidence" value="ECO:0007669"/>
    <property type="project" value="TreeGrafter"/>
</dbReference>
<dbReference type="GO" id="GO:0007602">
    <property type="term" value="P:phototransduction"/>
    <property type="evidence" value="ECO:0007669"/>
    <property type="project" value="TreeGrafter"/>
</dbReference>
<dbReference type="GO" id="GO:0005921">
    <property type="term" value="C:gap junction"/>
    <property type="evidence" value="ECO:0007669"/>
    <property type="project" value="UniProtKB-SubCell"/>
</dbReference>
<keyword evidence="3 12" id="KW-0813">Transport</keyword>
<feature type="transmembrane region" description="Helical" evidence="12">
    <location>
        <begin position="69"/>
        <end position="90"/>
    </location>
</feature>
<keyword evidence="5 12" id="KW-0812">Transmembrane</keyword>
<dbReference type="PANTHER" id="PTHR11893">
    <property type="entry name" value="INNEXIN"/>
    <property type="match status" value="1"/>
</dbReference>
<evidence type="ECO:0000256" key="7">
    <source>
        <dbReference type="ARBA" id="ARBA00022949"/>
    </source>
</evidence>
<feature type="non-terminal residue" evidence="13">
    <location>
        <position position="99"/>
    </location>
</feature>
<dbReference type="PRINTS" id="PR01262">
    <property type="entry name" value="INNEXIN"/>
</dbReference>
<evidence type="ECO:0000256" key="3">
    <source>
        <dbReference type="ARBA" id="ARBA00022448"/>
    </source>
</evidence>
<gene>
    <name evidence="12" type="primary">inx</name>
    <name evidence="13" type="ORF">g.1401</name>
</gene>
<evidence type="ECO:0000256" key="10">
    <source>
        <dbReference type="ARBA" id="ARBA00023136"/>
    </source>
</evidence>
<keyword evidence="10 12" id="KW-0472">Membrane</keyword>
<comment type="function">
    <text evidence="12">Structural component of the gap junctions.</text>
</comment>
<keyword evidence="11 12" id="KW-0407">Ion channel</keyword>
<evidence type="ECO:0000256" key="2">
    <source>
        <dbReference type="ARBA" id="ARBA00004651"/>
    </source>
</evidence>
<comment type="caution">
    <text evidence="12">Lacks conserved residue(s) required for the propagation of feature annotation.</text>
</comment>
<evidence type="ECO:0000313" key="13">
    <source>
        <dbReference type="EMBL" id="JAS30584.1"/>
    </source>
</evidence>
<dbReference type="GO" id="GO:0034220">
    <property type="term" value="P:monoatomic ion transmembrane transport"/>
    <property type="evidence" value="ECO:0007669"/>
    <property type="project" value="UniProtKB-KW"/>
</dbReference>
<dbReference type="GO" id="GO:0005886">
    <property type="term" value="C:plasma membrane"/>
    <property type="evidence" value="ECO:0007669"/>
    <property type="project" value="UniProtKB-SubCell"/>
</dbReference>
<evidence type="ECO:0000256" key="1">
    <source>
        <dbReference type="ARBA" id="ARBA00004610"/>
    </source>
</evidence>
<evidence type="ECO:0000256" key="6">
    <source>
        <dbReference type="ARBA" id="ARBA00022868"/>
    </source>
</evidence>
<proteinExistence type="inferred from homology"/>
<dbReference type="AlphaFoldDB" id="A0A1B6DY34"/>
<name>A0A1B6DY34_9HEMI</name>
<evidence type="ECO:0000256" key="8">
    <source>
        <dbReference type="ARBA" id="ARBA00022989"/>
    </source>
</evidence>
<evidence type="ECO:0000256" key="9">
    <source>
        <dbReference type="ARBA" id="ARBA00023065"/>
    </source>
</evidence>
<keyword evidence="7" id="KW-0965">Cell junction</keyword>
<accession>A0A1B6DY34</accession>
<comment type="similarity">
    <text evidence="12">Belongs to the pannexin family.</text>
</comment>
<dbReference type="EMBL" id="GEDC01006714">
    <property type="protein sequence ID" value="JAS30584.1"/>
    <property type="molecule type" value="Transcribed_RNA"/>
</dbReference>
<dbReference type="InterPro" id="IPR000990">
    <property type="entry name" value="Innexin"/>
</dbReference>
<protein>
    <recommendedName>
        <fullName evidence="12">Innexin</fullName>
    </recommendedName>
</protein>
<dbReference type="PANTHER" id="PTHR11893:SF41">
    <property type="entry name" value="INNEXIN INX2"/>
    <property type="match status" value="1"/>
</dbReference>
<feature type="non-terminal residue" evidence="13">
    <location>
        <position position="1"/>
    </location>
</feature>
<evidence type="ECO:0000256" key="5">
    <source>
        <dbReference type="ARBA" id="ARBA00022692"/>
    </source>
</evidence>
<reference evidence="13" key="1">
    <citation type="submission" date="2015-12" db="EMBL/GenBank/DDBJ databases">
        <title>De novo transcriptome assembly of four potential Pierce s Disease insect vectors from Arizona vineyards.</title>
        <authorList>
            <person name="Tassone E.E."/>
        </authorList>
    </citation>
    <scope>NUCLEOTIDE SEQUENCE</scope>
</reference>
<organism evidence="13">
    <name type="scientific">Clastoptera arizonana</name>
    <name type="common">Arizona spittle bug</name>
    <dbReference type="NCBI Taxonomy" id="38151"/>
    <lineage>
        <taxon>Eukaryota</taxon>
        <taxon>Metazoa</taxon>
        <taxon>Ecdysozoa</taxon>
        <taxon>Arthropoda</taxon>
        <taxon>Hexapoda</taxon>
        <taxon>Insecta</taxon>
        <taxon>Pterygota</taxon>
        <taxon>Neoptera</taxon>
        <taxon>Paraneoptera</taxon>
        <taxon>Hemiptera</taxon>
        <taxon>Auchenorrhyncha</taxon>
        <taxon>Cercopoidea</taxon>
        <taxon>Clastopteridae</taxon>
        <taxon>Clastoptera</taxon>
    </lineage>
</organism>
<dbReference type="PROSITE" id="PS51013">
    <property type="entry name" value="PANNEXIN"/>
    <property type="match status" value="1"/>
</dbReference>
<comment type="subcellular location">
    <subcellularLocation>
        <location evidence="1">Cell junction</location>
        <location evidence="1">Gap junction</location>
    </subcellularLocation>
    <subcellularLocation>
        <location evidence="2 12">Cell membrane</location>
        <topology evidence="2 12">Multi-pass membrane protein</topology>
    </subcellularLocation>
</comment>
<keyword evidence="4" id="KW-1003">Cell membrane</keyword>